<dbReference type="EMBL" id="ML979133">
    <property type="protein sequence ID" value="KAF1918738.1"/>
    <property type="molecule type" value="Genomic_DNA"/>
</dbReference>
<accession>A0A6A5QV26</accession>
<feature type="region of interest" description="Disordered" evidence="2">
    <location>
        <begin position="495"/>
        <end position="547"/>
    </location>
</feature>
<feature type="region of interest" description="Disordered" evidence="2">
    <location>
        <begin position="314"/>
        <end position="369"/>
    </location>
</feature>
<feature type="coiled-coil region" evidence="1">
    <location>
        <begin position="64"/>
        <end position="124"/>
    </location>
</feature>
<reference evidence="3" key="1">
    <citation type="journal article" date="2020" name="Stud. Mycol.">
        <title>101 Dothideomycetes genomes: a test case for predicting lifestyles and emergence of pathogens.</title>
        <authorList>
            <person name="Haridas S."/>
            <person name="Albert R."/>
            <person name="Binder M."/>
            <person name="Bloem J."/>
            <person name="Labutti K."/>
            <person name="Salamov A."/>
            <person name="Andreopoulos B."/>
            <person name="Baker S."/>
            <person name="Barry K."/>
            <person name="Bills G."/>
            <person name="Bluhm B."/>
            <person name="Cannon C."/>
            <person name="Castanera R."/>
            <person name="Culley D."/>
            <person name="Daum C."/>
            <person name="Ezra D."/>
            <person name="Gonzalez J."/>
            <person name="Henrissat B."/>
            <person name="Kuo A."/>
            <person name="Liang C."/>
            <person name="Lipzen A."/>
            <person name="Lutzoni F."/>
            <person name="Magnuson J."/>
            <person name="Mondo S."/>
            <person name="Nolan M."/>
            <person name="Ohm R."/>
            <person name="Pangilinan J."/>
            <person name="Park H.-J."/>
            <person name="Ramirez L."/>
            <person name="Alfaro M."/>
            <person name="Sun H."/>
            <person name="Tritt A."/>
            <person name="Yoshinaga Y."/>
            <person name="Zwiers L.-H."/>
            <person name="Turgeon B."/>
            <person name="Goodwin S."/>
            <person name="Spatafora J."/>
            <person name="Crous P."/>
            <person name="Grigoriev I."/>
        </authorList>
    </citation>
    <scope>NUCLEOTIDE SEQUENCE</scope>
    <source>
        <strain evidence="3">HMLAC05119</strain>
    </source>
</reference>
<dbReference type="Proteomes" id="UP000800096">
    <property type="component" value="Unassembled WGS sequence"/>
</dbReference>
<evidence type="ECO:0000313" key="3">
    <source>
        <dbReference type="EMBL" id="KAF1918738.1"/>
    </source>
</evidence>
<evidence type="ECO:0000256" key="1">
    <source>
        <dbReference type="SAM" id="Coils"/>
    </source>
</evidence>
<gene>
    <name evidence="3" type="ORF">BDU57DRAFT_511476</name>
</gene>
<feature type="compositionally biased region" description="Basic and acidic residues" evidence="2">
    <location>
        <begin position="338"/>
        <end position="350"/>
    </location>
</feature>
<organism evidence="3 4">
    <name type="scientific">Ampelomyces quisqualis</name>
    <name type="common">Powdery mildew agent</name>
    <dbReference type="NCBI Taxonomy" id="50730"/>
    <lineage>
        <taxon>Eukaryota</taxon>
        <taxon>Fungi</taxon>
        <taxon>Dikarya</taxon>
        <taxon>Ascomycota</taxon>
        <taxon>Pezizomycotina</taxon>
        <taxon>Dothideomycetes</taxon>
        <taxon>Pleosporomycetidae</taxon>
        <taxon>Pleosporales</taxon>
        <taxon>Pleosporineae</taxon>
        <taxon>Phaeosphaeriaceae</taxon>
        <taxon>Ampelomyces</taxon>
    </lineage>
</organism>
<protein>
    <submittedName>
        <fullName evidence="3">Uncharacterized protein</fullName>
    </submittedName>
</protein>
<proteinExistence type="predicted"/>
<sequence length="547" mass="62723">MANNDDDPRRNRDPFEDNPFIAFRRFADSQVSSLLNTVFTLPATIANSNNAHQAREACLFKKADKTQCEKLQQLENEIAGLRQEGRALYRVGDFEEVLEKGEELVKLKHHADELRKEIVGQSDEGRETEDTKELVQRVANRKGQEWGWDWSWGFPKPFDDDNQSSDSDAYAHGVADRNHEKNIREAVDRHQQQQTAALRHFKAEAKEMFGGESWDDAVRTVTDMLGSSPMLRRLMGERAWEEMLRLVNEVEGHDSSNERWEIAEQQRALREAAMRSERWAYDPYSPEALASNNQMRQPGVNWREAYEDLVRTQKGGTSAGPCVPWADEGSNDEPSYEYSHDHEDQHDDPPTPKAKPSQAWCHPAQSQGISEKREFLREQQQNGRQLGLQRDQATCEDWCVPAQGQTASDKAHLQKYLQEQQEQHSRYLGLRDASNPAETELDVYEQLLEQPKTTMPVLTARNGQSSILSTLTTTERSVAPDGSVTTKVVLKKHFADGREENTETIHTQRRHEMHPWQSSRTTSAPPNEKSLEEQDKGKKKSGWFWSN</sequence>
<evidence type="ECO:0000256" key="2">
    <source>
        <dbReference type="SAM" id="MobiDB-lite"/>
    </source>
</evidence>
<name>A0A6A5QV26_AMPQU</name>
<feature type="compositionally biased region" description="Polar residues" evidence="2">
    <location>
        <begin position="516"/>
        <end position="525"/>
    </location>
</feature>
<dbReference type="AlphaFoldDB" id="A0A6A5QV26"/>
<evidence type="ECO:0000313" key="4">
    <source>
        <dbReference type="Proteomes" id="UP000800096"/>
    </source>
</evidence>
<keyword evidence="1" id="KW-0175">Coiled coil</keyword>
<dbReference type="OrthoDB" id="4586300at2759"/>
<keyword evidence="4" id="KW-1185">Reference proteome</keyword>